<dbReference type="EMBL" id="JTAK01000004">
    <property type="protein sequence ID" value="KHO64937.1"/>
    <property type="molecule type" value="Genomic_DNA"/>
</dbReference>
<dbReference type="RefSeq" id="WP_039606762.1">
    <property type="nucleotide sequence ID" value="NZ_FMUP01000002.1"/>
</dbReference>
<name>A0A0B3C011_9PSED</name>
<protein>
    <submittedName>
        <fullName evidence="2">Signal peptide protein</fullName>
    </submittedName>
</protein>
<dbReference type="PROSITE" id="PS50006">
    <property type="entry name" value="FHA_DOMAIN"/>
    <property type="match status" value="1"/>
</dbReference>
<feature type="domain" description="FHA" evidence="1">
    <location>
        <begin position="23"/>
        <end position="73"/>
    </location>
</feature>
<reference evidence="2 3" key="1">
    <citation type="submission" date="2014-11" db="EMBL/GenBank/DDBJ databases">
        <title>Genome sequence of Pseudomonas tuomuerensis JCM 14085.</title>
        <authorList>
            <person name="Shin S.-K."/>
            <person name="Yi H."/>
        </authorList>
    </citation>
    <scope>NUCLEOTIDE SEQUENCE [LARGE SCALE GENOMIC DNA]</scope>
    <source>
        <strain evidence="2 3">JCM 14085</strain>
    </source>
</reference>
<dbReference type="STRING" id="706570.PT85_12250"/>
<evidence type="ECO:0000313" key="3">
    <source>
        <dbReference type="Proteomes" id="UP000030980"/>
    </source>
</evidence>
<organism evidence="2 3">
    <name type="scientific">Pseudomonas flexibilis</name>
    <dbReference type="NCBI Taxonomy" id="706570"/>
    <lineage>
        <taxon>Bacteria</taxon>
        <taxon>Pseudomonadati</taxon>
        <taxon>Pseudomonadota</taxon>
        <taxon>Gammaproteobacteria</taxon>
        <taxon>Pseudomonadales</taxon>
        <taxon>Pseudomonadaceae</taxon>
        <taxon>Pseudomonas</taxon>
    </lineage>
</organism>
<keyword evidence="3" id="KW-1185">Reference proteome</keyword>
<dbReference type="Pfam" id="PF00498">
    <property type="entry name" value="FHA"/>
    <property type="match status" value="1"/>
</dbReference>
<evidence type="ECO:0000313" key="2">
    <source>
        <dbReference type="EMBL" id="KHO64937.1"/>
    </source>
</evidence>
<dbReference type="CDD" id="cd00060">
    <property type="entry name" value="FHA"/>
    <property type="match status" value="1"/>
</dbReference>
<dbReference type="InterPro" id="IPR017735">
    <property type="entry name" value="T6SS_FHA"/>
</dbReference>
<dbReference type="Gene3D" id="2.60.200.20">
    <property type="match status" value="1"/>
</dbReference>
<dbReference type="InterPro" id="IPR008984">
    <property type="entry name" value="SMAD_FHA_dom_sf"/>
</dbReference>
<dbReference type="AlphaFoldDB" id="A0A0B3C011"/>
<evidence type="ECO:0000259" key="1">
    <source>
        <dbReference type="PROSITE" id="PS50006"/>
    </source>
</evidence>
<dbReference type="InterPro" id="IPR046883">
    <property type="entry name" value="T6SS_FHA_C"/>
</dbReference>
<sequence>MELVFERVGAGPASSARFTARGGVIGRAADCDWVIADSKRVISGRHARVTHRDGDYFLTDTSSNGIRLKDNGASLIKGVPQKIEHGAIFCLGDVEIRARLVPGMEEDALLTSASIIPDDAFLELDPLAGLDATAAETAAHDLDLSLSLAASEAPQRDYAAVEAESLLVPRLVPATAATPAATPAPVRASRDDFWQQLGEALGMPLETFDEPARQAVALQAARLLRQCVGQLQQSLRTRSELKGELRLQQTTVQSAGNNPLKHAVNSEEAMQALLRAPKSGQLKGEQAVANAFRDLQAHQVAMLAASRAAVQAMFEHFAPQRIAARSDHERKPWPVTAGSRWRAYCHEHRQLDQNGDWGQRLFARDFAQAYEEQVRLIATLNTDSQG</sequence>
<dbReference type="SUPFAM" id="SSF49879">
    <property type="entry name" value="SMAD/FHA domain"/>
    <property type="match status" value="1"/>
</dbReference>
<dbReference type="InterPro" id="IPR000253">
    <property type="entry name" value="FHA_dom"/>
</dbReference>
<proteinExistence type="predicted"/>
<dbReference type="Pfam" id="PF20232">
    <property type="entry name" value="T6SS_FHA_C"/>
    <property type="match status" value="1"/>
</dbReference>
<dbReference type="NCBIfam" id="TIGR03354">
    <property type="entry name" value="VI_FHA"/>
    <property type="match status" value="1"/>
</dbReference>
<dbReference type="Proteomes" id="UP000030980">
    <property type="component" value="Unassembled WGS sequence"/>
</dbReference>
<accession>A0A0B3C011</accession>
<comment type="caution">
    <text evidence="2">The sequence shown here is derived from an EMBL/GenBank/DDBJ whole genome shotgun (WGS) entry which is preliminary data.</text>
</comment>
<dbReference type="OrthoDB" id="273564at2"/>
<gene>
    <name evidence="2" type="ORF">PT85_12250</name>
</gene>